<comment type="similarity">
    <text evidence="1">Belongs to the bacterial solute-binding protein 1 family.</text>
</comment>
<keyword evidence="3" id="KW-0732">Signal</keyword>
<keyword evidence="5" id="KW-1185">Reference proteome</keyword>
<reference evidence="4 5" key="1">
    <citation type="journal article" date="2015" name="PeerJ">
        <title>First genomic representation of candidate bacterial phylum KSB3 points to enhanced environmental sensing as a trigger of wastewater bulking.</title>
        <authorList>
            <person name="Sekiguchi Y."/>
            <person name="Ohashi A."/>
            <person name="Parks D.H."/>
            <person name="Yamauchi T."/>
            <person name="Tyson G.W."/>
            <person name="Hugenholtz P."/>
        </authorList>
    </citation>
    <scope>NUCLEOTIDE SEQUENCE [LARGE SCALE GENOMIC DNA]</scope>
</reference>
<evidence type="ECO:0000256" key="2">
    <source>
        <dbReference type="ARBA" id="ARBA00022448"/>
    </source>
</evidence>
<protein>
    <submittedName>
        <fullName evidence="4">Putative ABC-type sugar transport system, periplasmic component</fullName>
    </submittedName>
</protein>
<dbReference type="PANTHER" id="PTHR43649">
    <property type="entry name" value="ARABINOSE-BINDING PROTEIN-RELATED"/>
    <property type="match status" value="1"/>
</dbReference>
<proteinExistence type="inferred from homology"/>
<dbReference type="HOGENOM" id="CLU_031285_9_3_0"/>
<gene>
    <name evidence="4" type="ORF">U27_04347</name>
</gene>
<dbReference type="eggNOG" id="COG1653">
    <property type="taxonomic scope" value="Bacteria"/>
</dbReference>
<evidence type="ECO:0000313" key="5">
    <source>
        <dbReference type="Proteomes" id="UP000030661"/>
    </source>
</evidence>
<accession>A0A081BYH5</accession>
<dbReference type="InterPro" id="IPR050490">
    <property type="entry name" value="Bact_solute-bd_prot1"/>
</dbReference>
<keyword evidence="4" id="KW-0762">Sugar transport</keyword>
<evidence type="ECO:0000313" key="4">
    <source>
        <dbReference type="EMBL" id="GAK57380.1"/>
    </source>
</evidence>
<dbReference type="Pfam" id="PF01547">
    <property type="entry name" value="SBP_bac_1"/>
    <property type="match status" value="1"/>
</dbReference>
<keyword evidence="2" id="KW-0813">Transport</keyword>
<dbReference type="Proteomes" id="UP000030661">
    <property type="component" value="Unassembled WGS sequence"/>
</dbReference>
<dbReference type="Gene3D" id="3.40.190.10">
    <property type="entry name" value="Periplasmic binding protein-like II"/>
    <property type="match status" value="2"/>
</dbReference>
<organism evidence="4 5">
    <name type="scientific">Vecturithrix granuli</name>
    <dbReference type="NCBI Taxonomy" id="1499967"/>
    <lineage>
        <taxon>Bacteria</taxon>
        <taxon>Candidatus Moduliflexota</taxon>
        <taxon>Candidatus Vecturitrichia</taxon>
        <taxon>Candidatus Vecturitrichales</taxon>
        <taxon>Candidatus Vecturitrichaceae</taxon>
        <taxon>Candidatus Vecturithrix</taxon>
    </lineage>
</organism>
<dbReference type="InterPro" id="IPR006059">
    <property type="entry name" value="SBP"/>
</dbReference>
<dbReference type="AlphaFoldDB" id="A0A081BYH5"/>
<evidence type="ECO:0000256" key="1">
    <source>
        <dbReference type="ARBA" id="ARBA00008520"/>
    </source>
</evidence>
<sequence>MKKTRITCSLLFLFVFILPTLLFAQVPPRLDVVKWEFPPSFGKVTINLVGDAGHNLRPYEFWKSDFEQVGLNIVITEVPFEGVYEKEKTEFIADTGAFDVVTFYPSYIGDFAGNGYLEPLDEYMQKAPAAVWDPNANDVLAPFWELYCKFDGKAYALPIDGDVHMLMYRKDLFEHPEEKAAFKEKYGKELAPPETWEDWLQIGAFFTRPKGEKLGGEVLNENFYGSAEFAKRGFSFAWFVNRWAPFGEPYFDENMKPLVNSPNAVKGLQNMVDGLKNNPPDVLGYGYDELRDAFLKGYVAMIVQWTDVPKKGADPTQSAIAGNIGYGRVPGWEVDGKVEHRSMMPVGRVIGVAKSSANKEAAYWVAKHVSYDTSLENVSTSLTGLDPYRTIHFTNPQAYTMFPNEAEALNYLKGVEAAMADGYPEIFIPGAAQYQDSLDLHVNKALTGQETPQQALDTVAKEWDEITEKLGREKQIELWNKALVTYKALGLIK</sequence>
<dbReference type="SUPFAM" id="SSF53850">
    <property type="entry name" value="Periplasmic binding protein-like II"/>
    <property type="match status" value="1"/>
</dbReference>
<dbReference type="PANTHER" id="PTHR43649:SF34">
    <property type="entry name" value="ABC TRANSPORTER PERIPLASMIC-BINDING PROTEIN YCJN-RELATED"/>
    <property type="match status" value="1"/>
</dbReference>
<name>A0A081BYH5_VECG1</name>
<dbReference type="STRING" id="1499967.U27_04347"/>
<dbReference type="EMBL" id="DF820466">
    <property type="protein sequence ID" value="GAK57380.1"/>
    <property type="molecule type" value="Genomic_DNA"/>
</dbReference>
<evidence type="ECO:0000256" key="3">
    <source>
        <dbReference type="ARBA" id="ARBA00022729"/>
    </source>
</evidence>